<dbReference type="GO" id="GO:0016787">
    <property type="term" value="F:hydrolase activity"/>
    <property type="evidence" value="ECO:0007669"/>
    <property type="project" value="UniProtKB-KW"/>
</dbReference>
<dbReference type="AlphaFoldDB" id="A0A1V4GX73"/>
<keyword evidence="1" id="KW-1277">Toxin-antitoxin system</keyword>
<keyword evidence="4" id="KW-0378">Hydrolase</keyword>
<dbReference type="SUPFAM" id="SSF143011">
    <property type="entry name" value="RelE-like"/>
    <property type="match status" value="1"/>
</dbReference>
<accession>A0A1V4GX73</accession>
<evidence type="ECO:0000313" key="3">
    <source>
        <dbReference type="EMBL" id="OPH36941.1"/>
    </source>
</evidence>
<reference evidence="5" key="1">
    <citation type="submission" date="2017-03" db="EMBL/GenBank/DDBJ databases">
        <title>Draft genome sequence of Moraxella equi CCUG 4950T type strain.</title>
        <authorList>
            <person name="Salva-Serra F."/>
            <person name="Engstrom-Jakobsson H."/>
            <person name="Thorell K."/>
            <person name="Jaen-Luchoro D."/>
            <person name="Gonzales-Siles L."/>
            <person name="Karlsson R."/>
            <person name="Yazdan S."/>
            <person name="Boulund F."/>
            <person name="Johnning A."/>
            <person name="Engstrand L."/>
            <person name="Kristiansson E."/>
            <person name="Moore E."/>
        </authorList>
    </citation>
    <scope>NUCLEOTIDE SEQUENCE [LARGE SCALE GENOMIC DNA]</scope>
    <source>
        <strain evidence="5">CCUG 4441</strain>
    </source>
</reference>
<dbReference type="Proteomes" id="UP000191025">
    <property type="component" value="Unassembled WGS sequence"/>
</dbReference>
<dbReference type="GeneID" id="302270929"/>
<reference evidence="3" key="2">
    <citation type="submission" date="2017-03" db="EMBL/GenBank/DDBJ databases">
        <authorList>
            <person name="Afonso C.L."/>
            <person name="Miller P.J."/>
            <person name="Scott M.A."/>
            <person name="Spackman E."/>
            <person name="Goraichik I."/>
            <person name="Dimitrov K.M."/>
            <person name="Suarez D.L."/>
            <person name="Swayne D.E."/>
        </authorList>
    </citation>
    <scope>NUCLEOTIDE SEQUENCE</scope>
    <source>
        <strain evidence="3">CCUG 4441</strain>
    </source>
</reference>
<evidence type="ECO:0000256" key="2">
    <source>
        <dbReference type="PIRSR" id="PIRSR006156-1"/>
    </source>
</evidence>
<gene>
    <name evidence="4" type="primary">yafQ_4</name>
    <name evidence="3" type="ORF">B5J94_06265</name>
    <name evidence="4" type="ORF">NCTC7911_02415</name>
</gene>
<dbReference type="GO" id="GO:0004521">
    <property type="term" value="F:RNA endonuclease activity"/>
    <property type="evidence" value="ECO:0007669"/>
    <property type="project" value="TreeGrafter"/>
</dbReference>
<feature type="active site" description="Proton donor" evidence="2">
    <location>
        <position position="92"/>
    </location>
</feature>
<dbReference type="NCBIfam" id="TIGR00053">
    <property type="entry name" value="YafQ family addiction module toxin"/>
    <property type="match status" value="1"/>
</dbReference>
<dbReference type="Pfam" id="PF15738">
    <property type="entry name" value="YafQ_toxin"/>
    <property type="match status" value="1"/>
</dbReference>
<dbReference type="InterPro" id="IPR004386">
    <property type="entry name" value="Toxin_YafQ-like"/>
</dbReference>
<dbReference type="GO" id="GO:0006415">
    <property type="term" value="P:translational termination"/>
    <property type="evidence" value="ECO:0007669"/>
    <property type="project" value="TreeGrafter"/>
</dbReference>
<dbReference type="PANTHER" id="PTHR40588">
    <property type="entry name" value="MRNA INTERFERASE TOXIN YAFQ"/>
    <property type="match status" value="1"/>
</dbReference>
<proteinExistence type="predicted"/>
<dbReference type="EMBL" id="MXAN01000041">
    <property type="protein sequence ID" value="OPH36941.1"/>
    <property type="molecule type" value="Genomic_DNA"/>
</dbReference>
<dbReference type="InterPro" id="IPR035093">
    <property type="entry name" value="RelE/ParE_toxin_dom_sf"/>
</dbReference>
<protein>
    <submittedName>
        <fullName evidence="3">Addiction module toxin RelE</fullName>
    </submittedName>
    <submittedName>
        <fullName evidence="4">mRNA interferase YafQ</fullName>
        <ecNumber evidence="4">3.1.-.-</ecNumber>
    </submittedName>
</protein>
<reference evidence="4 6" key="3">
    <citation type="submission" date="2018-06" db="EMBL/GenBank/DDBJ databases">
        <authorList>
            <consortium name="Pathogen Informatics"/>
            <person name="Doyle S."/>
        </authorList>
    </citation>
    <scope>NUCLEOTIDE SEQUENCE [LARGE SCALE GENOMIC DNA]</scope>
    <source>
        <strain evidence="4 6">NCTC7911</strain>
    </source>
</reference>
<organism evidence="3 5">
    <name type="scientific">Moraxella lacunata</name>
    <dbReference type="NCBI Taxonomy" id="477"/>
    <lineage>
        <taxon>Bacteria</taxon>
        <taxon>Pseudomonadati</taxon>
        <taxon>Pseudomonadota</taxon>
        <taxon>Gammaproteobacteria</taxon>
        <taxon>Moraxellales</taxon>
        <taxon>Moraxellaceae</taxon>
        <taxon>Moraxella</taxon>
    </lineage>
</organism>
<dbReference type="PANTHER" id="PTHR40588:SF1">
    <property type="entry name" value="MRNA INTERFERASE TOXIN YAFQ"/>
    <property type="match status" value="1"/>
</dbReference>
<dbReference type="PIRSF" id="PIRSF006156">
    <property type="entry name" value="YafQ"/>
    <property type="match status" value="1"/>
</dbReference>
<evidence type="ECO:0000313" key="5">
    <source>
        <dbReference type="Proteomes" id="UP000191025"/>
    </source>
</evidence>
<dbReference type="EC" id="3.1.-.-" evidence="4"/>
<dbReference type="GO" id="GO:0006402">
    <property type="term" value="P:mRNA catabolic process"/>
    <property type="evidence" value="ECO:0007669"/>
    <property type="project" value="TreeGrafter"/>
</dbReference>
<evidence type="ECO:0000313" key="4">
    <source>
        <dbReference type="EMBL" id="STZ01002.1"/>
    </source>
</evidence>
<name>A0A1V4GX73_MORLA</name>
<dbReference type="InterPro" id="IPR007712">
    <property type="entry name" value="RelE/ParE_toxin"/>
</dbReference>
<dbReference type="RefSeq" id="WP_062501200.1">
    <property type="nucleotide sequence ID" value="NZ_MXAN01000041.1"/>
</dbReference>
<evidence type="ECO:0000313" key="6">
    <source>
        <dbReference type="Proteomes" id="UP000254107"/>
    </source>
</evidence>
<dbReference type="NCBIfam" id="TIGR02385">
    <property type="entry name" value="RelE_StbE"/>
    <property type="match status" value="1"/>
</dbReference>
<sequence length="101" mass="11846">MSDNHQTPREIEIFSSFKRCAKKHYLHLISGEWAEVINCLIHRTPLPPKYKDHALTGNLKAYRDCHVKNDLVLLYKISDDDNVLELHYLDTHSEVFKNADK</sequence>
<dbReference type="Gene3D" id="3.30.2310.20">
    <property type="entry name" value="RelE-like"/>
    <property type="match status" value="1"/>
</dbReference>
<keyword evidence="6" id="KW-1185">Reference proteome</keyword>
<evidence type="ECO:0000256" key="1">
    <source>
        <dbReference type="ARBA" id="ARBA00022649"/>
    </source>
</evidence>
<dbReference type="EMBL" id="UGQC01000001">
    <property type="protein sequence ID" value="STZ01002.1"/>
    <property type="molecule type" value="Genomic_DNA"/>
</dbReference>
<dbReference type="Proteomes" id="UP000254107">
    <property type="component" value="Unassembled WGS sequence"/>
</dbReference>